<organism evidence="1 2">
    <name type="scientific">Bradyrhizobium valentinum</name>
    <dbReference type="NCBI Taxonomy" id="1518501"/>
    <lineage>
        <taxon>Bacteria</taxon>
        <taxon>Pseudomonadati</taxon>
        <taxon>Pseudomonadota</taxon>
        <taxon>Alphaproteobacteria</taxon>
        <taxon>Hyphomicrobiales</taxon>
        <taxon>Nitrobacteraceae</taxon>
        <taxon>Bradyrhizobium</taxon>
    </lineage>
</organism>
<dbReference type="Proteomes" id="UP000051913">
    <property type="component" value="Unassembled WGS sequence"/>
</dbReference>
<dbReference type="Pfam" id="PF01135">
    <property type="entry name" value="PCMT"/>
    <property type="match status" value="1"/>
</dbReference>
<accession>A0A0R3LSM7</accession>
<comment type="caution">
    <text evidence="1">The sequence shown here is derived from an EMBL/GenBank/DDBJ whole genome shotgun (WGS) entry which is preliminary data.</text>
</comment>
<name>A0A0R3LSM7_9BRAD</name>
<reference evidence="1 2" key="1">
    <citation type="submission" date="2014-03" db="EMBL/GenBank/DDBJ databases">
        <title>Bradyrhizobium valentinum sp. nov., isolated from effective nodules of Lupinus mariae-josephae, a lupine endemic of basic-lime soils in Eastern Spain.</title>
        <authorList>
            <person name="Duran D."/>
            <person name="Rey L."/>
            <person name="Navarro A."/>
            <person name="Busquets A."/>
            <person name="Imperial J."/>
            <person name="Ruiz-Argueso T."/>
        </authorList>
    </citation>
    <scope>NUCLEOTIDE SEQUENCE [LARGE SCALE GENOMIC DNA]</scope>
    <source>
        <strain evidence="1 2">LmjM3</strain>
    </source>
</reference>
<dbReference type="STRING" id="1518501.CQ10_29495"/>
<dbReference type="RefSeq" id="WP_082645921.1">
    <property type="nucleotide sequence ID" value="NZ_LLXX01000047.1"/>
</dbReference>
<evidence type="ECO:0000313" key="2">
    <source>
        <dbReference type="Proteomes" id="UP000051913"/>
    </source>
</evidence>
<gene>
    <name evidence="1" type="ORF">CP49_22145</name>
</gene>
<dbReference type="CDD" id="cd02440">
    <property type="entry name" value="AdoMet_MTases"/>
    <property type="match status" value="1"/>
</dbReference>
<dbReference type="AlphaFoldDB" id="A0A0R3LSM7"/>
<evidence type="ECO:0000313" key="1">
    <source>
        <dbReference type="EMBL" id="KRR10820.1"/>
    </source>
</evidence>
<dbReference type="EMBL" id="LLXX01000047">
    <property type="protein sequence ID" value="KRR10820.1"/>
    <property type="molecule type" value="Genomic_DNA"/>
</dbReference>
<dbReference type="Gene3D" id="3.40.50.150">
    <property type="entry name" value="Vaccinia Virus protein VP39"/>
    <property type="match status" value="1"/>
</dbReference>
<proteinExistence type="predicted"/>
<dbReference type="InterPro" id="IPR029063">
    <property type="entry name" value="SAM-dependent_MTases_sf"/>
</dbReference>
<keyword evidence="2" id="KW-1185">Reference proteome</keyword>
<dbReference type="SUPFAM" id="SSF53335">
    <property type="entry name" value="S-adenosyl-L-methionine-dependent methyltransferases"/>
    <property type="match status" value="1"/>
</dbReference>
<protein>
    <submittedName>
        <fullName evidence="1">Uncharacterized protein</fullName>
    </submittedName>
</protein>
<sequence length="221" mass="25646">MKELRKLISKFTPERILRKSSLLIMENFQGVDISRIVYPEEVGLDSRYVGESTPSWNKYVVRLLKDLHINNQDAILDIGCGKGSAMLAMLKFPFARVDGIELSEEISEIAIRNLTRLKKQRWQIFNGDAITFKDYNAYSMLYFYNPFPGEIMRQVVANIHSSISGREQEMLIIYNLPVCHELIVKDGVFCKQREYPNGYGDKIFVYSNKNLQHSRLHRSLS</sequence>